<keyword evidence="4" id="KW-1185">Reference proteome</keyword>
<evidence type="ECO:0008006" key="5">
    <source>
        <dbReference type="Google" id="ProtNLM"/>
    </source>
</evidence>
<evidence type="ECO:0000256" key="2">
    <source>
        <dbReference type="SAM" id="Phobius"/>
    </source>
</evidence>
<dbReference type="AlphaFoldDB" id="A0AA39KJI7"/>
<dbReference type="EMBL" id="JAQQBS010001422">
    <property type="protein sequence ID" value="KAK0163779.1"/>
    <property type="molecule type" value="Genomic_DNA"/>
</dbReference>
<keyword evidence="2" id="KW-1133">Transmembrane helix</keyword>
<reference evidence="3" key="1">
    <citation type="journal article" date="2023" name="bioRxiv">
        <title>Scaffold-level genome assemblies of two parasitoid biocontrol wasps reveal the parthenogenesis mechanism and an associated novel virus.</title>
        <authorList>
            <person name="Inwood S."/>
            <person name="Skelly J."/>
            <person name="Guhlin J."/>
            <person name="Harrop T."/>
            <person name="Goldson S."/>
            <person name="Dearden P."/>
        </authorList>
    </citation>
    <scope>NUCLEOTIDE SEQUENCE</scope>
    <source>
        <strain evidence="3">Irish</strain>
        <tissue evidence="3">Whole body</tissue>
    </source>
</reference>
<feature type="region of interest" description="Disordered" evidence="1">
    <location>
        <begin position="128"/>
        <end position="156"/>
    </location>
</feature>
<evidence type="ECO:0000256" key="1">
    <source>
        <dbReference type="SAM" id="MobiDB-lite"/>
    </source>
</evidence>
<dbReference type="Proteomes" id="UP001168990">
    <property type="component" value="Unassembled WGS sequence"/>
</dbReference>
<organism evidence="3 4">
    <name type="scientific">Microctonus aethiopoides</name>
    <dbReference type="NCBI Taxonomy" id="144406"/>
    <lineage>
        <taxon>Eukaryota</taxon>
        <taxon>Metazoa</taxon>
        <taxon>Ecdysozoa</taxon>
        <taxon>Arthropoda</taxon>
        <taxon>Hexapoda</taxon>
        <taxon>Insecta</taxon>
        <taxon>Pterygota</taxon>
        <taxon>Neoptera</taxon>
        <taxon>Endopterygota</taxon>
        <taxon>Hymenoptera</taxon>
        <taxon>Apocrita</taxon>
        <taxon>Ichneumonoidea</taxon>
        <taxon>Braconidae</taxon>
        <taxon>Euphorinae</taxon>
        <taxon>Microctonus</taxon>
    </lineage>
</organism>
<name>A0AA39KJI7_9HYME</name>
<sequence length="156" mass="17900">MSGRLSGQHGLVEGTTNAILICLYKLLVHQKTRLEFFPITPFIMFIMMRNYCSAIVFFLILGVAVGTEHYMDYGEENADRDLENLREFYRLLLRRNSFDNNVGSPMPMGSPYEHLMIRKSQRSPSLRLRFGRSGPAMPPARLLARSDSSETTFEDN</sequence>
<proteinExistence type="predicted"/>
<keyword evidence="2" id="KW-0472">Membrane</keyword>
<gene>
    <name evidence="3" type="ORF">PV328_002474</name>
</gene>
<reference evidence="3" key="2">
    <citation type="submission" date="2023-03" db="EMBL/GenBank/DDBJ databases">
        <authorList>
            <person name="Inwood S.N."/>
            <person name="Skelly J.G."/>
            <person name="Guhlin J."/>
            <person name="Harrop T.W.R."/>
            <person name="Goldson S.G."/>
            <person name="Dearden P.K."/>
        </authorList>
    </citation>
    <scope>NUCLEOTIDE SEQUENCE</scope>
    <source>
        <strain evidence="3">Irish</strain>
        <tissue evidence="3">Whole body</tissue>
    </source>
</reference>
<protein>
    <recommendedName>
        <fullName evidence="5">Short neuropeptide F</fullName>
    </recommendedName>
</protein>
<accession>A0AA39KJI7</accession>
<evidence type="ECO:0000313" key="4">
    <source>
        <dbReference type="Proteomes" id="UP001168990"/>
    </source>
</evidence>
<comment type="caution">
    <text evidence="3">The sequence shown here is derived from an EMBL/GenBank/DDBJ whole genome shotgun (WGS) entry which is preliminary data.</text>
</comment>
<feature type="transmembrane region" description="Helical" evidence="2">
    <location>
        <begin position="42"/>
        <end position="65"/>
    </location>
</feature>
<evidence type="ECO:0000313" key="3">
    <source>
        <dbReference type="EMBL" id="KAK0163779.1"/>
    </source>
</evidence>
<keyword evidence="2" id="KW-0812">Transmembrane</keyword>